<evidence type="ECO:0000256" key="2">
    <source>
        <dbReference type="ARBA" id="ARBA00038358"/>
    </source>
</evidence>
<dbReference type="EMBL" id="JAENIL010000046">
    <property type="protein sequence ID" value="MBK1879368.1"/>
    <property type="molecule type" value="Genomic_DNA"/>
</dbReference>
<dbReference type="SUPFAM" id="SSF48208">
    <property type="entry name" value="Six-hairpin glycosidases"/>
    <property type="match status" value="1"/>
</dbReference>
<evidence type="ECO:0000313" key="3">
    <source>
        <dbReference type="EMBL" id="MBK1879368.1"/>
    </source>
</evidence>
<comment type="similarity">
    <text evidence="2">Belongs to the glycosyl hydrolase 88 family.</text>
</comment>
<dbReference type="AlphaFoldDB" id="A0A934VT58"/>
<dbReference type="Proteomes" id="UP000617628">
    <property type="component" value="Unassembled WGS sequence"/>
</dbReference>
<evidence type="ECO:0000313" key="4">
    <source>
        <dbReference type="Proteomes" id="UP000617628"/>
    </source>
</evidence>
<comment type="caution">
    <text evidence="3">The sequence shown here is derived from an EMBL/GenBank/DDBJ whole genome shotgun (WGS) entry which is preliminary data.</text>
</comment>
<evidence type="ECO:0000256" key="1">
    <source>
        <dbReference type="ARBA" id="ARBA00022801"/>
    </source>
</evidence>
<proteinExistence type="inferred from homology"/>
<keyword evidence="1 3" id="KW-0378">Hydrolase</keyword>
<dbReference type="PANTHER" id="PTHR36845">
    <property type="entry name" value="HYDROLASE, PUTATIVE (AFU_ORTHOLOGUE AFUA_7G05090)-RELATED"/>
    <property type="match status" value="1"/>
</dbReference>
<dbReference type="RefSeq" id="WP_200357581.1">
    <property type="nucleotide sequence ID" value="NZ_JAENIL010000046.1"/>
</dbReference>
<dbReference type="GO" id="GO:0052757">
    <property type="term" value="F:chondroitin hydrolase activity"/>
    <property type="evidence" value="ECO:0007669"/>
    <property type="project" value="TreeGrafter"/>
</dbReference>
<dbReference type="GO" id="GO:0000272">
    <property type="term" value="P:polysaccharide catabolic process"/>
    <property type="evidence" value="ECO:0007669"/>
    <property type="project" value="TreeGrafter"/>
</dbReference>
<dbReference type="InterPro" id="IPR052369">
    <property type="entry name" value="UG_Glycosaminoglycan_Hydrolase"/>
</dbReference>
<protein>
    <submittedName>
        <fullName evidence="3">Glycoside hydrolase family 88 protein</fullName>
    </submittedName>
</protein>
<name>A0A934VT58_9BACT</name>
<keyword evidence="4" id="KW-1185">Reference proteome</keyword>
<dbReference type="Gene3D" id="1.50.10.10">
    <property type="match status" value="1"/>
</dbReference>
<sequence length="386" mass="43775">MIDNSWTDDAWSALVEKVKKTSLVIGDRFPSMTDEDDKYTYTEDLWRWVTGFWPGLLWLIYEDTKHKPFANIALSCEMQMDQALNEYVNLHHDVGFMWQLTSIKRYELTGDMDARRRGLIAASHLASRFNIEGNFLSAWNQNGLNDSDPRGLSIIDSMMNLPLLHWASKETGDPRFKHVAVAHTETVIKHFIRDDFSVNHMVEFDPFTGKKVKVQSGQGHSTTSAWSRGTSWAVHGMALAYKYTKEPRYLEVAKKVADFFIHELPEDSVPHWDFRIPRDADTPRDTSAGMCAACGMLVLSSMLEGEEADKYLSAANAITKSTYEKYGNWDNDSDGIIHGGTFNHPAGIGIDVSLIYGDYYYVEALSRLRSLNTQTQEVETTASQQA</sequence>
<gene>
    <name evidence="3" type="ORF">JIN87_20945</name>
</gene>
<accession>A0A934VT58</accession>
<dbReference type="InterPro" id="IPR012341">
    <property type="entry name" value="6hp_glycosidase-like_sf"/>
</dbReference>
<organism evidence="3 4">
    <name type="scientific">Pelagicoccus mobilis</name>
    <dbReference type="NCBI Taxonomy" id="415221"/>
    <lineage>
        <taxon>Bacteria</taxon>
        <taxon>Pseudomonadati</taxon>
        <taxon>Verrucomicrobiota</taxon>
        <taxon>Opitutia</taxon>
        <taxon>Puniceicoccales</taxon>
        <taxon>Pelagicoccaceae</taxon>
        <taxon>Pelagicoccus</taxon>
    </lineage>
</organism>
<reference evidence="3" key="1">
    <citation type="submission" date="2021-01" db="EMBL/GenBank/DDBJ databases">
        <title>Modified the classification status of verrucomicrobia.</title>
        <authorList>
            <person name="Feng X."/>
        </authorList>
    </citation>
    <scope>NUCLEOTIDE SEQUENCE</scope>
    <source>
        <strain evidence="3">KCTC 13126</strain>
    </source>
</reference>
<dbReference type="InterPro" id="IPR008928">
    <property type="entry name" value="6-hairpin_glycosidase_sf"/>
</dbReference>
<dbReference type="PANTHER" id="PTHR36845:SF1">
    <property type="entry name" value="HYDROLASE, PUTATIVE (AFU_ORTHOLOGUE AFUA_7G05090)-RELATED"/>
    <property type="match status" value="1"/>
</dbReference>